<proteinExistence type="predicted"/>
<evidence type="ECO:0000256" key="9">
    <source>
        <dbReference type="SAM" id="Phobius"/>
    </source>
</evidence>
<evidence type="ECO:0000256" key="7">
    <source>
        <dbReference type="ARBA" id="ARBA00047899"/>
    </source>
</evidence>
<dbReference type="GO" id="GO:0004674">
    <property type="term" value="F:protein serine/threonine kinase activity"/>
    <property type="evidence" value="ECO:0007669"/>
    <property type="project" value="UniProtKB-KW"/>
</dbReference>
<keyword evidence="9" id="KW-1133">Transmembrane helix</keyword>
<keyword evidence="5" id="KW-0418">Kinase</keyword>
<dbReference type="PANTHER" id="PTHR24356:SF395">
    <property type="entry name" value="SERINE_THREONINE PROTEIN KINASE IRE-RELATED"/>
    <property type="match status" value="1"/>
</dbReference>
<accession>A0AAQ3QN43</accession>
<dbReference type="EMBL" id="CP136897">
    <property type="protein sequence ID" value="WOL17369.1"/>
    <property type="molecule type" value="Genomic_DNA"/>
</dbReference>
<feature type="transmembrane region" description="Helical" evidence="9">
    <location>
        <begin position="7"/>
        <end position="26"/>
    </location>
</feature>
<comment type="catalytic activity">
    <reaction evidence="7">
        <text>L-threonyl-[protein] + ATP = O-phospho-L-threonyl-[protein] + ADP + H(+)</text>
        <dbReference type="Rhea" id="RHEA:46608"/>
        <dbReference type="Rhea" id="RHEA-COMP:11060"/>
        <dbReference type="Rhea" id="RHEA-COMP:11605"/>
        <dbReference type="ChEBI" id="CHEBI:15378"/>
        <dbReference type="ChEBI" id="CHEBI:30013"/>
        <dbReference type="ChEBI" id="CHEBI:30616"/>
        <dbReference type="ChEBI" id="CHEBI:61977"/>
        <dbReference type="ChEBI" id="CHEBI:456216"/>
        <dbReference type="EC" id="2.7.11.1"/>
    </reaction>
</comment>
<name>A0AAQ3QN43_9LILI</name>
<evidence type="ECO:0000256" key="4">
    <source>
        <dbReference type="ARBA" id="ARBA00022741"/>
    </source>
</evidence>
<dbReference type="Pfam" id="PF00069">
    <property type="entry name" value="Pkinase"/>
    <property type="match status" value="1"/>
</dbReference>
<dbReference type="SUPFAM" id="SSF56112">
    <property type="entry name" value="Protein kinase-like (PK-like)"/>
    <property type="match status" value="1"/>
</dbReference>
<dbReference type="GO" id="GO:0005524">
    <property type="term" value="F:ATP binding"/>
    <property type="evidence" value="ECO:0007669"/>
    <property type="project" value="UniProtKB-KW"/>
</dbReference>
<protein>
    <recommendedName>
        <fullName evidence="1">non-specific serine/threonine protein kinase</fullName>
        <ecNumber evidence="1">2.7.11.1</ecNumber>
    </recommendedName>
</protein>
<dbReference type="GO" id="GO:0035556">
    <property type="term" value="P:intracellular signal transduction"/>
    <property type="evidence" value="ECO:0007669"/>
    <property type="project" value="TreeGrafter"/>
</dbReference>
<evidence type="ECO:0000256" key="8">
    <source>
        <dbReference type="ARBA" id="ARBA00048679"/>
    </source>
</evidence>
<dbReference type="InterPro" id="IPR011009">
    <property type="entry name" value="Kinase-like_dom_sf"/>
</dbReference>
<dbReference type="InterPro" id="IPR000719">
    <property type="entry name" value="Prot_kinase_dom"/>
</dbReference>
<evidence type="ECO:0000256" key="1">
    <source>
        <dbReference type="ARBA" id="ARBA00012513"/>
    </source>
</evidence>
<dbReference type="EC" id="2.7.11.1" evidence="1"/>
<dbReference type="PROSITE" id="PS50011">
    <property type="entry name" value="PROTEIN_KINASE_DOM"/>
    <property type="match status" value="1"/>
</dbReference>
<keyword evidence="4" id="KW-0547">Nucleotide-binding</keyword>
<sequence>MQHGQTIDWWLVGVILFELLLGIPPFNAEHPQKFFDNIMNRDIHWPQILEEMGFKVYDLIDKLLIPNPVQRLGATGAGEVKAHHFFKSINSDMLAMQKTTFIPTIEGEGDTSYFSSRHPWNAADEQISATCNEFDDTFDTCSMSCGSSPCSSNMDEDVQ</sequence>
<evidence type="ECO:0000256" key="2">
    <source>
        <dbReference type="ARBA" id="ARBA00022527"/>
    </source>
</evidence>
<evidence type="ECO:0000256" key="3">
    <source>
        <dbReference type="ARBA" id="ARBA00022679"/>
    </source>
</evidence>
<comment type="catalytic activity">
    <reaction evidence="8">
        <text>L-seryl-[protein] + ATP = O-phospho-L-seryl-[protein] + ADP + H(+)</text>
        <dbReference type="Rhea" id="RHEA:17989"/>
        <dbReference type="Rhea" id="RHEA-COMP:9863"/>
        <dbReference type="Rhea" id="RHEA-COMP:11604"/>
        <dbReference type="ChEBI" id="CHEBI:15378"/>
        <dbReference type="ChEBI" id="CHEBI:29999"/>
        <dbReference type="ChEBI" id="CHEBI:30616"/>
        <dbReference type="ChEBI" id="CHEBI:83421"/>
        <dbReference type="ChEBI" id="CHEBI:456216"/>
        <dbReference type="EC" id="2.7.11.1"/>
    </reaction>
</comment>
<keyword evidence="9" id="KW-0812">Transmembrane</keyword>
<dbReference type="PANTHER" id="PTHR24356">
    <property type="entry name" value="SERINE/THREONINE-PROTEIN KINASE"/>
    <property type="match status" value="1"/>
</dbReference>
<organism evidence="11 12">
    <name type="scientific">Canna indica</name>
    <name type="common">Indian-shot</name>
    <dbReference type="NCBI Taxonomy" id="4628"/>
    <lineage>
        <taxon>Eukaryota</taxon>
        <taxon>Viridiplantae</taxon>
        <taxon>Streptophyta</taxon>
        <taxon>Embryophyta</taxon>
        <taxon>Tracheophyta</taxon>
        <taxon>Spermatophyta</taxon>
        <taxon>Magnoliopsida</taxon>
        <taxon>Liliopsida</taxon>
        <taxon>Zingiberales</taxon>
        <taxon>Cannaceae</taxon>
        <taxon>Canna</taxon>
    </lineage>
</organism>
<keyword evidence="12" id="KW-1185">Reference proteome</keyword>
<evidence type="ECO:0000313" key="11">
    <source>
        <dbReference type="EMBL" id="WOL17369.1"/>
    </source>
</evidence>
<dbReference type="AlphaFoldDB" id="A0AAQ3QN43"/>
<keyword evidence="3" id="KW-0808">Transferase</keyword>
<dbReference type="InterPro" id="IPR050236">
    <property type="entry name" value="Ser_Thr_kinase_AGC"/>
</dbReference>
<gene>
    <name evidence="11" type="ORF">Cni_G26161</name>
</gene>
<evidence type="ECO:0000259" key="10">
    <source>
        <dbReference type="PROSITE" id="PS50011"/>
    </source>
</evidence>
<keyword evidence="6" id="KW-0067">ATP-binding</keyword>
<dbReference type="Gene3D" id="3.30.200.20">
    <property type="entry name" value="Phosphorylase Kinase, domain 1"/>
    <property type="match status" value="1"/>
</dbReference>
<keyword evidence="2" id="KW-0723">Serine/threonine-protein kinase</keyword>
<dbReference type="Gene3D" id="1.10.510.10">
    <property type="entry name" value="Transferase(Phosphotransferase) domain 1"/>
    <property type="match status" value="1"/>
</dbReference>
<reference evidence="11 12" key="1">
    <citation type="submission" date="2023-10" db="EMBL/GenBank/DDBJ databases">
        <title>Chromosome-scale genome assembly provides insights into flower coloration mechanisms of Canna indica.</title>
        <authorList>
            <person name="Li C."/>
        </authorList>
    </citation>
    <scope>NUCLEOTIDE SEQUENCE [LARGE SCALE GENOMIC DNA]</scope>
    <source>
        <tissue evidence="11">Flower</tissue>
    </source>
</reference>
<dbReference type="Proteomes" id="UP001327560">
    <property type="component" value="Chromosome 8"/>
</dbReference>
<evidence type="ECO:0000313" key="12">
    <source>
        <dbReference type="Proteomes" id="UP001327560"/>
    </source>
</evidence>
<evidence type="ECO:0000256" key="5">
    <source>
        <dbReference type="ARBA" id="ARBA00022777"/>
    </source>
</evidence>
<keyword evidence="9" id="KW-0472">Membrane</keyword>
<feature type="domain" description="Protein kinase" evidence="10">
    <location>
        <begin position="1"/>
        <end position="86"/>
    </location>
</feature>
<evidence type="ECO:0000256" key="6">
    <source>
        <dbReference type="ARBA" id="ARBA00022840"/>
    </source>
</evidence>